<dbReference type="AlphaFoldDB" id="A0A8B8PHL3"/>
<dbReference type="GeneID" id="115743594"/>
<evidence type="ECO:0000313" key="3">
    <source>
        <dbReference type="RefSeq" id="XP_030534296.1"/>
    </source>
</evidence>
<evidence type="ECO:0000256" key="1">
    <source>
        <dbReference type="SAM" id="MobiDB-lite"/>
    </source>
</evidence>
<name>A0A8B8PHL3_9MYRT</name>
<dbReference type="RefSeq" id="XP_030534296.1">
    <property type="nucleotide sequence ID" value="XM_030678436.1"/>
</dbReference>
<proteinExistence type="predicted"/>
<reference evidence="3 4" key="1">
    <citation type="submission" date="2025-04" db="UniProtKB">
        <authorList>
            <consortium name="RefSeq"/>
        </authorList>
    </citation>
    <scope>IDENTIFICATION</scope>
</reference>
<accession>A0A8B8PHL3</accession>
<dbReference type="Proteomes" id="UP000827889">
    <property type="component" value="Chromosome 7"/>
</dbReference>
<dbReference type="RefSeq" id="XP_030534297.1">
    <property type="nucleotide sequence ID" value="XM_030678437.1"/>
</dbReference>
<feature type="region of interest" description="Disordered" evidence="1">
    <location>
        <begin position="23"/>
        <end position="55"/>
    </location>
</feature>
<feature type="compositionally biased region" description="Basic and acidic residues" evidence="1">
    <location>
        <begin position="254"/>
        <end position="275"/>
    </location>
</feature>
<dbReference type="KEGG" id="rarg:115743594"/>
<feature type="compositionally biased region" description="Acidic residues" evidence="1">
    <location>
        <begin position="354"/>
        <end position="368"/>
    </location>
</feature>
<feature type="compositionally biased region" description="Acidic residues" evidence="1">
    <location>
        <begin position="294"/>
        <end position="307"/>
    </location>
</feature>
<keyword evidence="2" id="KW-1185">Reference proteome</keyword>
<feature type="compositionally biased region" description="Low complexity" evidence="1">
    <location>
        <begin position="198"/>
        <end position="209"/>
    </location>
</feature>
<feature type="region of interest" description="Disordered" evidence="1">
    <location>
        <begin position="143"/>
        <end position="307"/>
    </location>
</feature>
<protein>
    <submittedName>
        <fullName evidence="3 4">Uncharacterized protein LOC115743594 isoform X1</fullName>
    </submittedName>
</protein>
<gene>
    <name evidence="3 4" type="primary">LOC115743594</name>
</gene>
<evidence type="ECO:0000313" key="4">
    <source>
        <dbReference type="RefSeq" id="XP_030534297.1"/>
    </source>
</evidence>
<dbReference type="OrthoDB" id="1918879at2759"/>
<feature type="region of interest" description="Disordered" evidence="1">
    <location>
        <begin position="354"/>
        <end position="375"/>
    </location>
</feature>
<dbReference type="PANTHER" id="PTHR33623:SF5">
    <property type="entry name" value="HISTONE-LYSINE N-METHYLTRANSFERASE SETD1B-LIKE PROTEIN"/>
    <property type="match status" value="1"/>
</dbReference>
<evidence type="ECO:0000313" key="2">
    <source>
        <dbReference type="Proteomes" id="UP000827889"/>
    </source>
</evidence>
<organism evidence="2 3">
    <name type="scientific">Rhodamnia argentea</name>
    <dbReference type="NCBI Taxonomy" id="178133"/>
    <lineage>
        <taxon>Eukaryota</taxon>
        <taxon>Viridiplantae</taxon>
        <taxon>Streptophyta</taxon>
        <taxon>Embryophyta</taxon>
        <taxon>Tracheophyta</taxon>
        <taxon>Spermatophyta</taxon>
        <taxon>Magnoliopsida</taxon>
        <taxon>eudicotyledons</taxon>
        <taxon>Gunneridae</taxon>
        <taxon>Pentapetalae</taxon>
        <taxon>rosids</taxon>
        <taxon>malvids</taxon>
        <taxon>Myrtales</taxon>
        <taxon>Myrtaceae</taxon>
        <taxon>Myrtoideae</taxon>
        <taxon>Myrteae</taxon>
        <taxon>Australasian group</taxon>
        <taxon>Rhodamnia</taxon>
    </lineage>
</organism>
<dbReference type="PANTHER" id="PTHR33623">
    <property type="entry name" value="OS04G0572500 PROTEIN"/>
    <property type="match status" value="1"/>
</dbReference>
<feature type="compositionally biased region" description="Low complexity" evidence="1">
    <location>
        <begin position="225"/>
        <end position="241"/>
    </location>
</feature>
<sequence length="493" mass="54803">MAQLRELLKEDQEPFLLKSYIEDRRSQLKRPPRTSPSLQLQLKKPKPISHQAPKSSSSLCKSVCFFSHQASPDPRKSPLFDFPSPSPPAKSSNPILLHIPARTAALLLEAALRIQHKSSSFPTSKTQKQNLASSGILGSILERLTGSNRSGRKREIGAANGTNESRHGSWDSRERVTCISGQCRTVSSESVEDKSSDLETSSSSSSSSHSCEDGANDAEHPAVFSESPSRPSLRRSSSSSDRTPDFASPAPSPTRREHEQDEKDCEAERPKRSGAEEEEEKEQCSPVSVLDPPFENDDDESHSIEDEGGFDYECSYAIVQRTKQQLLYKLQRFEKLAELDPIELEKRMLELEAEEDDDADDMEADDSATDQAGSFDATSIRSDGFIGEVVELCFANMRKVPGSLTKLVADLIAEEEGRESKSDEKEAVVKRLCMRMESWKEVDSSTIDMMVENDFRMELDAWKMNQEAVGEMAVGIELAIFSLLVDELSQELA</sequence>
<feature type="compositionally biased region" description="Basic and acidic residues" evidence="1">
    <location>
        <begin position="164"/>
        <end position="176"/>
    </location>
</feature>